<reference evidence="3 4" key="1">
    <citation type="submission" date="2016-07" db="EMBL/GenBank/DDBJ databases">
        <title>Pervasive Adenine N6-methylation of Active Genes in Fungi.</title>
        <authorList>
            <consortium name="DOE Joint Genome Institute"/>
            <person name="Mondo S.J."/>
            <person name="Dannebaum R.O."/>
            <person name="Kuo R.C."/>
            <person name="Labutti K."/>
            <person name="Haridas S."/>
            <person name="Kuo A."/>
            <person name="Salamov A."/>
            <person name="Ahrendt S.R."/>
            <person name="Lipzen A."/>
            <person name="Sullivan W."/>
            <person name="Andreopoulos W.B."/>
            <person name="Clum A."/>
            <person name="Lindquist E."/>
            <person name="Daum C."/>
            <person name="Ramamoorthy G.K."/>
            <person name="Gryganskyi A."/>
            <person name="Culley D."/>
            <person name="Magnuson J.K."/>
            <person name="James T.Y."/>
            <person name="O'Malley M.A."/>
            <person name="Stajich J.E."/>
            <person name="Spatafora J.W."/>
            <person name="Visel A."/>
            <person name="Grigoriev I.V."/>
        </authorList>
    </citation>
    <scope>NUCLEOTIDE SEQUENCE [LARGE SCALE GENOMIC DNA]</scope>
    <source>
        <strain evidence="3 4">NRRL 2496</strain>
    </source>
</reference>
<dbReference type="OrthoDB" id="5321006at2759"/>
<feature type="region of interest" description="Disordered" evidence="1">
    <location>
        <begin position="190"/>
        <end position="292"/>
    </location>
</feature>
<keyword evidence="4" id="KW-1185">Reference proteome</keyword>
<evidence type="ECO:0000313" key="3">
    <source>
        <dbReference type="EMBL" id="ORZ03951.1"/>
    </source>
</evidence>
<dbReference type="Pfam" id="PF20497">
    <property type="entry name" value="SWI-SNF_Ssr4_C"/>
    <property type="match status" value="1"/>
</dbReference>
<accession>A0A1X2HWR6</accession>
<feature type="compositionally biased region" description="Polar residues" evidence="1">
    <location>
        <begin position="213"/>
        <end position="230"/>
    </location>
</feature>
<feature type="domain" description="SWI/SNF and RSC complexes subunit Ssr4 C-terminal" evidence="2">
    <location>
        <begin position="71"/>
        <end position="114"/>
    </location>
</feature>
<evidence type="ECO:0000259" key="2">
    <source>
        <dbReference type="Pfam" id="PF20497"/>
    </source>
</evidence>
<gene>
    <name evidence="3" type="ORF">BCR43DRAFT_484232</name>
</gene>
<comment type="caution">
    <text evidence="3">The sequence shown here is derived from an EMBL/GenBank/DDBJ whole genome shotgun (WGS) entry which is preliminary data.</text>
</comment>
<feature type="compositionally biased region" description="Acidic residues" evidence="1">
    <location>
        <begin position="69"/>
        <end position="80"/>
    </location>
</feature>
<dbReference type="Proteomes" id="UP000242180">
    <property type="component" value="Unassembled WGS sequence"/>
</dbReference>
<dbReference type="InParanoid" id="A0A1X2HWR6"/>
<organism evidence="3 4">
    <name type="scientific">Syncephalastrum racemosum</name>
    <name type="common">Filamentous fungus</name>
    <dbReference type="NCBI Taxonomy" id="13706"/>
    <lineage>
        <taxon>Eukaryota</taxon>
        <taxon>Fungi</taxon>
        <taxon>Fungi incertae sedis</taxon>
        <taxon>Mucoromycota</taxon>
        <taxon>Mucoromycotina</taxon>
        <taxon>Mucoromycetes</taxon>
        <taxon>Mucorales</taxon>
        <taxon>Syncephalastraceae</taxon>
        <taxon>Syncephalastrum</taxon>
    </lineage>
</organism>
<dbReference type="OMA" id="HTSARHY"/>
<dbReference type="AlphaFoldDB" id="A0A1X2HWR6"/>
<evidence type="ECO:0000313" key="4">
    <source>
        <dbReference type="Proteomes" id="UP000242180"/>
    </source>
</evidence>
<sequence length="292" mass="33288">MSQPYYYNQPNPMASAGRGMNPAAPMMPQAYMQPSPYRNVQQPSAADAAYRKRQQPKQAQRPGGMQLMEETEEPSGDELDDISARDIAMARYKRNHDYLSEIFTPYNASSIIPPPFEAPQNKDDLKKMIEEQEALMQEREESSKARLAEFTEKRKEYWRLTEAMKEASSLDAIHTSARHYEQFMDAKLEHNMDTKRTVQIPGVEEDPEPAPPKQQQDVNVHPNNEQSGYQASPAEADPFGYTESKQDMPAGNEDTNSDHFFDEMVNTNDDEGGSVSEFLNTNDMDFEQTKPE</sequence>
<proteinExistence type="predicted"/>
<feature type="compositionally biased region" description="Polar residues" evidence="1">
    <location>
        <begin position="1"/>
        <end position="12"/>
    </location>
</feature>
<name>A0A1X2HWR6_SYNRA</name>
<dbReference type="EMBL" id="MCGN01000001">
    <property type="protein sequence ID" value="ORZ03951.1"/>
    <property type="molecule type" value="Genomic_DNA"/>
</dbReference>
<dbReference type="InterPro" id="IPR046464">
    <property type="entry name" value="SWI-SNF_Ssr4_C"/>
</dbReference>
<evidence type="ECO:0000256" key="1">
    <source>
        <dbReference type="SAM" id="MobiDB-lite"/>
    </source>
</evidence>
<protein>
    <recommendedName>
        <fullName evidence="2">SWI/SNF and RSC complexes subunit Ssr4 C-terminal domain-containing protein</fullName>
    </recommendedName>
</protein>
<feature type="region of interest" description="Disordered" evidence="1">
    <location>
        <begin position="1"/>
        <end position="80"/>
    </location>
</feature>